<dbReference type="GO" id="GO:0042162">
    <property type="term" value="F:telomeric DNA binding"/>
    <property type="evidence" value="ECO:0007669"/>
    <property type="project" value="InterPro"/>
</dbReference>
<evidence type="ECO:0000256" key="12">
    <source>
        <dbReference type="PIRNR" id="PIRNR016570"/>
    </source>
</evidence>
<evidence type="ECO:0000256" key="6">
    <source>
        <dbReference type="ARBA" id="ARBA00022806"/>
    </source>
</evidence>
<evidence type="ECO:0000256" key="7">
    <source>
        <dbReference type="ARBA" id="ARBA00022840"/>
    </source>
</evidence>
<dbReference type="Gene3D" id="2.40.290.10">
    <property type="match status" value="1"/>
</dbReference>
<dbReference type="GO" id="GO:0005524">
    <property type="term" value="F:ATP binding"/>
    <property type="evidence" value="ECO:0007669"/>
    <property type="project" value="UniProtKB-UniRule"/>
</dbReference>
<dbReference type="GO" id="GO:0003678">
    <property type="term" value="F:DNA helicase activity"/>
    <property type="evidence" value="ECO:0007669"/>
    <property type="project" value="InterPro"/>
</dbReference>
<dbReference type="InterPro" id="IPR024193">
    <property type="entry name" value="Ku80"/>
</dbReference>
<dbReference type="SMART" id="SM00559">
    <property type="entry name" value="Ku78"/>
    <property type="match status" value="1"/>
</dbReference>
<dbReference type="InterPro" id="IPR006164">
    <property type="entry name" value="DNA_bd_Ku70/Ku80"/>
</dbReference>
<comment type="similarity">
    <text evidence="2 12">Belongs to the ku80 family.</text>
</comment>
<dbReference type="SUPFAM" id="SSF101420">
    <property type="entry name" value="C-terminal domain of Ku80"/>
    <property type="match status" value="1"/>
</dbReference>
<evidence type="ECO:0000313" key="16">
    <source>
        <dbReference type="RefSeq" id="XP_032818817.1"/>
    </source>
</evidence>
<dbReference type="Pfam" id="PF02735">
    <property type="entry name" value="Ku"/>
    <property type="match status" value="1"/>
</dbReference>
<evidence type="ECO:0000256" key="3">
    <source>
        <dbReference type="ARBA" id="ARBA00022741"/>
    </source>
</evidence>
<dbReference type="AlphaFoldDB" id="A0AAJ7TJ39"/>
<dbReference type="SUPFAM" id="SSF53300">
    <property type="entry name" value="vWA-like"/>
    <property type="match status" value="1"/>
</dbReference>
<keyword evidence="4 12" id="KW-0227">DNA damage</keyword>
<reference evidence="16" key="1">
    <citation type="submission" date="2025-08" db="UniProtKB">
        <authorList>
            <consortium name="RefSeq"/>
        </authorList>
    </citation>
    <scope>IDENTIFICATION</scope>
    <source>
        <tissue evidence="16">Sperm</tissue>
    </source>
</reference>
<accession>A0AAJ7TJ39</accession>
<dbReference type="GO" id="GO:0016787">
    <property type="term" value="F:hydrolase activity"/>
    <property type="evidence" value="ECO:0007669"/>
    <property type="project" value="UniProtKB-KW"/>
</dbReference>
<evidence type="ECO:0000256" key="13">
    <source>
        <dbReference type="SAM" id="MobiDB-lite"/>
    </source>
</evidence>
<proteinExistence type="inferred from homology"/>
<dbReference type="GO" id="GO:0043564">
    <property type="term" value="C:Ku70:Ku80 complex"/>
    <property type="evidence" value="ECO:0007669"/>
    <property type="project" value="InterPro"/>
</dbReference>
<dbReference type="InterPro" id="IPR005161">
    <property type="entry name" value="Ku_N"/>
</dbReference>
<dbReference type="InterPro" id="IPR036494">
    <property type="entry name" value="Ku_C_sf"/>
</dbReference>
<evidence type="ECO:0000256" key="8">
    <source>
        <dbReference type="ARBA" id="ARBA00023125"/>
    </source>
</evidence>
<dbReference type="PANTHER" id="PTHR12604:SF4">
    <property type="entry name" value="X-RAY REPAIR CROSS-COMPLEMENTING PROTEIN 5"/>
    <property type="match status" value="1"/>
</dbReference>
<feature type="region of interest" description="Disordered" evidence="13">
    <location>
        <begin position="167"/>
        <end position="192"/>
    </location>
</feature>
<dbReference type="GO" id="GO:0003690">
    <property type="term" value="F:double-stranded DNA binding"/>
    <property type="evidence" value="ECO:0007669"/>
    <property type="project" value="TreeGrafter"/>
</dbReference>
<dbReference type="Proteomes" id="UP001318040">
    <property type="component" value="Chromosome 2"/>
</dbReference>
<evidence type="ECO:0000259" key="14">
    <source>
        <dbReference type="SMART" id="SM00559"/>
    </source>
</evidence>
<dbReference type="GO" id="GO:0006303">
    <property type="term" value="P:double-strand break repair via nonhomologous end joining"/>
    <property type="evidence" value="ECO:0007669"/>
    <property type="project" value="InterPro"/>
</dbReference>
<evidence type="ECO:0000256" key="4">
    <source>
        <dbReference type="ARBA" id="ARBA00022763"/>
    </source>
</evidence>
<sequence>MARSAMAVCMDVGLSMGSQVPGQGTSMDLAKEVFTKFTQRQVFADSKDEVALVLFGTEETQNDLAEDGGYQNINAIRSLRVADFELLEYIQTLESSSCQGDYVDAIVVCMDLLQKKVVGKRFERLSICVLSDLGGPCSADQVDIIRKNLKKADIALQFFLPFPLSEEGDMDRGDDGRNEGQSPRYSGPGGKGLTAVQHKGVKVLKDLLLGPEGEPELDEVYTFSNGLERLSFFKRMERQPYPWPCTMTLGANLTIRITGYKAVTLETPKKAWTTVEAQSKRKEDIKQETVYCLFDENEKEIGEDDLIQGYRYGSDIIPFSKEDESQMKYKLDGKCFDVLGFTKSCHIKRHHYMGTQTIKITGNGDDEHSVVAFSALLHALEELDMVAIVRYAYNVASIPQVGFGFPNIKSTHEYMVFLQLPYCEDLRHYTFPPLINNKMFTPSEEQLSAVDSLIDRMSLVREDEGGVVEELFKTTKIPNPVFQRLFQCLQHKAFFPEEPLPPMEQNLLAMLEPPPEITAASAPVLELLQKLFPLQAAPKKEQLTGKEIFKDRNREEPEEKKPRFSDDGDENGSACLVASVAEGRVSKVGTVDPRKDFQVLCARKEEFSFKEVSEQLERCLEKFLDLRERTYYMKTLDCLKAYREEANKAKEPHQYNTFLKRLKQLVADLGLQDFWQLLVQDRLTLISCEENSASSVTGQEAEQFFVVEQVQEELMVAEPAADVDDLLEMM</sequence>
<keyword evidence="15" id="KW-1185">Reference proteome</keyword>
<keyword evidence="7 12" id="KW-0067">ATP-binding</keyword>
<feature type="compositionally biased region" description="Basic and acidic residues" evidence="13">
    <location>
        <begin position="543"/>
        <end position="566"/>
    </location>
</feature>
<dbReference type="Pfam" id="PF08785">
    <property type="entry name" value="Ku_PK_bind"/>
    <property type="match status" value="1"/>
</dbReference>
<keyword evidence="6 12" id="KW-0347">Helicase</keyword>
<keyword evidence="8 12" id="KW-0238">DNA-binding</keyword>
<feature type="domain" description="Ku" evidence="14">
    <location>
        <begin position="298"/>
        <end position="437"/>
    </location>
</feature>
<dbReference type="FunFam" id="2.40.290.10:FF:000005">
    <property type="entry name" value="X-ray repair cross-complementing protein 5"/>
    <property type="match status" value="1"/>
</dbReference>
<keyword evidence="3 12" id="KW-0547">Nucleotide-binding</keyword>
<dbReference type="PANTHER" id="PTHR12604">
    <property type="entry name" value="KU AUTOANTIGEN DNA HELICASE"/>
    <property type="match status" value="1"/>
</dbReference>
<dbReference type="Pfam" id="PF03731">
    <property type="entry name" value="Ku_N"/>
    <property type="match status" value="1"/>
</dbReference>
<dbReference type="GeneID" id="116947318"/>
<dbReference type="InterPro" id="IPR016194">
    <property type="entry name" value="SPOC-like_C_dom_sf"/>
</dbReference>
<evidence type="ECO:0000256" key="1">
    <source>
        <dbReference type="ARBA" id="ARBA00004123"/>
    </source>
</evidence>
<dbReference type="RefSeq" id="XP_032818817.1">
    <property type="nucleotide sequence ID" value="XM_032962926.1"/>
</dbReference>
<dbReference type="SUPFAM" id="SSF100939">
    <property type="entry name" value="SPOC domain-like"/>
    <property type="match status" value="1"/>
</dbReference>
<dbReference type="InterPro" id="IPR005160">
    <property type="entry name" value="Ku_C"/>
</dbReference>
<dbReference type="InterPro" id="IPR036465">
    <property type="entry name" value="vWFA_dom_sf"/>
</dbReference>
<dbReference type="FunFam" id="1.10.1600.10:FF:000002">
    <property type="entry name" value="X-ray repair cross-complementing protein 5"/>
    <property type="match status" value="1"/>
</dbReference>
<dbReference type="GO" id="GO:0006310">
    <property type="term" value="P:DNA recombination"/>
    <property type="evidence" value="ECO:0007669"/>
    <property type="project" value="UniProtKB-KW"/>
</dbReference>
<dbReference type="GO" id="GO:0000723">
    <property type="term" value="P:telomere maintenance"/>
    <property type="evidence" value="ECO:0007669"/>
    <property type="project" value="InterPro"/>
</dbReference>
<keyword evidence="5 12" id="KW-0378">Hydrolase</keyword>
<dbReference type="InterPro" id="IPR014893">
    <property type="entry name" value="Ku_PK_bind"/>
</dbReference>
<dbReference type="Gene3D" id="3.40.50.410">
    <property type="entry name" value="von Willebrand factor, type A domain"/>
    <property type="match status" value="1"/>
</dbReference>
<evidence type="ECO:0000313" key="15">
    <source>
        <dbReference type="Proteomes" id="UP001318040"/>
    </source>
</evidence>
<feature type="region of interest" description="Disordered" evidence="13">
    <location>
        <begin position="543"/>
        <end position="571"/>
    </location>
</feature>
<dbReference type="Gene3D" id="1.25.40.240">
    <property type="entry name" value="Ku, C-terminal domain"/>
    <property type="match status" value="1"/>
</dbReference>
<evidence type="ECO:0000256" key="5">
    <source>
        <dbReference type="ARBA" id="ARBA00022801"/>
    </source>
</evidence>
<comment type="function">
    <text evidence="12">Single-stranded DNA-dependent ATP-dependent helicase.</text>
</comment>
<protein>
    <recommendedName>
        <fullName evidence="12">X-ray repair cross-complementing protein 5</fullName>
        <ecNumber evidence="12">3.6.4.-</ecNumber>
    </recommendedName>
</protein>
<keyword evidence="9 12" id="KW-0233">DNA recombination</keyword>
<evidence type="ECO:0000256" key="11">
    <source>
        <dbReference type="ARBA" id="ARBA00023242"/>
    </source>
</evidence>
<keyword evidence="10 12" id="KW-0234">DNA repair</keyword>
<evidence type="ECO:0000256" key="10">
    <source>
        <dbReference type="ARBA" id="ARBA00023204"/>
    </source>
</evidence>
<dbReference type="EC" id="3.6.4.-" evidence="12"/>
<dbReference type="CDD" id="cd00873">
    <property type="entry name" value="KU80"/>
    <property type="match status" value="1"/>
</dbReference>
<dbReference type="PIRSF" id="PIRSF016570">
    <property type="entry name" value="Ku80"/>
    <property type="match status" value="1"/>
</dbReference>
<dbReference type="GO" id="GO:0003684">
    <property type="term" value="F:damaged DNA binding"/>
    <property type="evidence" value="ECO:0007669"/>
    <property type="project" value="InterPro"/>
</dbReference>
<dbReference type="CTD" id="7520"/>
<name>A0AAJ7TJ39_PETMA</name>
<keyword evidence="11 12" id="KW-0539">Nucleus</keyword>
<dbReference type="Pfam" id="PF03730">
    <property type="entry name" value="Ku_C"/>
    <property type="match status" value="1"/>
</dbReference>
<gene>
    <name evidence="16" type="primary">XRCC5</name>
</gene>
<comment type="subcellular location">
    <subcellularLocation>
        <location evidence="1 12">Nucleus</location>
    </subcellularLocation>
</comment>
<organism evidence="15 16">
    <name type="scientific">Petromyzon marinus</name>
    <name type="common">Sea lamprey</name>
    <dbReference type="NCBI Taxonomy" id="7757"/>
    <lineage>
        <taxon>Eukaryota</taxon>
        <taxon>Metazoa</taxon>
        <taxon>Chordata</taxon>
        <taxon>Craniata</taxon>
        <taxon>Vertebrata</taxon>
        <taxon>Cyclostomata</taxon>
        <taxon>Hyperoartia</taxon>
        <taxon>Petromyzontiformes</taxon>
        <taxon>Petromyzontidae</taxon>
        <taxon>Petromyzon</taxon>
    </lineage>
</organism>
<evidence type="ECO:0000256" key="9">
    <source>
        <dbReference type="ARBA" id="ARBA00023172"/>
    </source>
</evidence>
<evidence type="ECO:0000256" key="2">
    <source>
        <dbReference type="ARBA" id="ARBA00007726"/>
    </source>
</evidence>
<dbReference type="Gene3D" id="1.10.1600.10">
    <property type="match status" value="1"/>
</dbReference>